<name>A0A2U9ISR7_9CREN</name>
<proteinExistence type="predicted"/>
<sequence length="82" mass="9544">MESDFYRTALIRNFLAKLIRDGLSAFDRATEMDRERVCSTSEDEIRTLLEGTAEYIIGRKLEKDEVDSLTNRIVKWCRGEVP</sequence>
<dbReference type="STRING" id="1293036.GCA_001315825_02956"/>
<dbReference type="Proteomes" id="UP000247586">
    <property type="component" value="Chromosome"/>
</dbReference>
<reference evidence="1 2" key="1">
    <citation type="submission" date="2018-05" db="EMBL/GenBank/DDBJ databases">
        <title>Complete Genome Sequences of Extremely Thermoacidophilic, Metal-Mobilizing Type-Strain Members of the Archaeal Family Sulfolobaceae: Acidianus brierleyi DSM-1651T, Acidianus sulfidivorans DSM-18786T, Metallosphaera hakonensis DSM-7519T, and Metallosphaera prunae DSM-10039T.</title>
        <authorList>
            <person name="Counts J.A."/>
            <person name="Kelly R.M."/>
        </authorList>
    </citation>
    <scope>NUCLEOTIDE SEQUENCE [LARGE SCALE GENOMIC DNA]</scope>
    <source>
        <strain evidence="1 2">HO1-1</strain>
    </source>
</reference>
<reference evidence="2" key="3">
    <citation type="submission" date="2020-03" db="EMBL/GenBank/DDBJ databases">
        <title>Sequencing and Assembly of Multiple Reported Metal-Biooxidizing Members of the Extremely Thermoacidophilic Archaeal Family Sulfolobaceae.</title>
        <authorList>
            <person name="Counts J.A."/>
            <person name="Kelly R.M."/>
        </authorList>
    </citation>
    <scope>NUCLEOTIDE SEQUENCE [LARGE SCALE GENOMIC DNA]</scope>
    <source>
        <strain evidence="2">HO1-1</strain>
    </source>
</reference>
<reference evidence="2" key="2">
    <citation type="submission" date="2020-03" db="EMBL/GenBank/DDBJ databases">
        <title>Complete Genome Sequences of Extremely Thermoacidophilic, Metal-Mobilizing Type-Strain Members of the Archaeal Family Sulfolobaceae: Acidianus brierleyi DSM-1651T, Acidianus sulfidivorans DSM-18786T, Metallosphaera hakonensis DSM-7519T, and Metallosphaera prunae DSM-10039T.</title>
        <authorList>
            <person name="Counts J.A."/>
            <person name="Kelly R.M."/>
        </authorList>
    </citation>
    <scope>NUCLEOTIDE SEQUENCE [LARGE SCALE GENOMIC DNA]</scope>
    <source>
        <strain evidence="2">HO1-1</strain>
    </source>
</reference>
<evidence type="ECO:0000313" key="2">
    <source>
        <dbReference type="Proteomes" id="UP000247586"/>
    </source>
</evidence>
<organism evidence="1 2">
    <name type="scientific">Metallosphaera hakonensis JCM 8857 = DSM 7519</name>
    <dbReference type="NCBI Taxonomy" id="1293036"/>
    <lineage>
        <taxon>Archaea</taxon>
        <taxon>Thermoproteota</taxon>
        <taxon>Thermoprotei</taxon>
        <taxon>Sulfolobales</taxon>
        <taxon>Sulfolobaceae</taxon>
        <taxon>Metallosphaera</taxon>
    </lineage>
</organism>
<dbReference type="OrthoDB" id="34470at2157"/>
<keyword evidence="2" id="KW-1185">Reference proteome</keyword>
<gene>
    <name evidence="1" type="ORF">DFR87_04595</name>
</gene>
<protein>
    <submittedName>
        <fullName evidence="1">Uncharacterized protein</fullName>
    </submittedName>
</protein>
<dbReference type="AlphaFoldDB" id="A0A2U9ISR7"/>
<dbReference type="EMBL" id="CP029287">
    <property type="protein sequence ID" value="AWR99089.1"/>
    <property type="molecule type" value="Genomic_DNA"/>
</dbReference>
<evidence type="ECO:0000313" key="1">
    <source>
        <dbReference type="EMBL" id="AWR99089.1"/>
    </source>
</evidence>
<dbReference type="KEGG" id="mhk:DFR87_04595"/>
<accession>A0A2U9ISR7</accession>
<dbReference type="RefSeq" id="WP_054837397.1">
    <property type="nucleotide sequence ID" value="NZ_BBBA01000052.1"/>
</dbReference>
<dbReference type="GeneID" id="36834595"/>